<evidence type="ECO:0000313" key="2">
    <source>
        <dbReference type="EMBL" id="KAH9530176.1"/>
    </source>
</evidence>
<name>A0A922IER5_DERFA</name>
<dbReference type="EMBL" id="ASGP02000001">
    <property type="protein sequence ID" value="KAH9530172.1"/>
    <property type="molecule type" value="Genomic_DNA"/>
</dbReference>
<protein>
    <submittedName>
        <fullName evidence="2">Uncharacterized protein</fullName>
    </submittedName>
</protein>
<dbReference type="Proteomes" id="UP000790347">
    <property type="component" value="Unassembled WGS sequence"/>
</dbReference>
<sequence>MVHKYHGVRQPATKILLSSCQAASTAENHQLNTVRHRPVGYCHHRLYQQPDHQMDPISNGCLREPPTGLLSHGSTGAVSYSGVNATVTAPGTRLQRWPTIGFHLLAKLPPITIIVVV</sequence>
<gene>
    <name evidence="1" type="ORF">DERF_003997</name>
    <name evidence="2" type="ORF">DERF_004001</name>
</gene>
<reference evidence="2" key="2">
    <citation type="journal article" date="2022" name="Res Sq">
        <title>Comparative Genomics Reveals Insights into the Divergent Evolution of Astigmatic Mites and Household Pest Adaptations.</title>
        <authorList>
            <person name="Xiong Q."/>
            <person name="Wan A.T.-Y."/>
            <person name="Liu X.-Y."/>
            <person name="Fung C.S.-H."/>
            <person name="Xiao X."/>
            <person name="Malainual N."/>
            <person name="Hou J."/>
            <person name="Wang L."/>
            <person name="Wang M."/>
            <person name="Yang K."/>
            <person name="Cui Y."/>
            <person name="Leung E."/>
            <person name="Nong W."/>
            <person name="Shin S.-K."/>
            <person name="Au S."/>
            <person name="Jeong K.Y."/>
            <person name="Chew F.T."/>
            <person name="Hui J."/>
            <person name="Leung T.F."/>
            <person name="Tungtrongchitr A."/>
            <person name="Zhong N."/>
            <person name="Liu Z."/>
            <person name="Tsui S."/>
        </authorList>
    </citation>
    <scope>NUCLEOTIDE SEQUENCE</scope>
    <source>
        <strain evidence="2">Derf</strain>
        <tissue evidence="2">Whole organism</tissue>
    </source>
</reference>
<comment type="caution">
    <text evidence="2">The sequence shown here is derived from an EMBL/GenBank/DDBJ whole genome shotgun (WGS) entry which is preliminary data.</text>
</comment>
<accession>A0A922IER5</accession>
<evidence type="ECO:0000313" key="1">
    <source>
        <dbReference type="EMBL" id="KAH9530172.1"/>
    </source>
</evidence>
<dbReference type="AlphaFoldDB" id="A0A922IER5"/>
<keyword evidence="3" id="KW-1185">Reference proteome</keyword>
<dbReference type="EMBL" id="ASGP02000001">
    <property type="protein sequence ID" value="KAH9530176.1"/>
    <property type="molecule type" value="Genomic_DNA"/>
</dbReference>
<reference evidence="2" key="1">
    <citation type="submission" date="2013-05" db="EMBL/GenBank/DDBJ databases">
        <authorList>
            <person name="Yim A.K.Y."/>
            <person name="Chan T.F."/>
            <person name="Ji K.M."/>
            <person name="Liu X.Y."/>
            <person name="Zhou J.W."/>
            <person name="Li R.Q."/>
            <person name="Yang K.Y."/>
            <person name="Li J."/>
            <person name="Li M."/>
            <person name="Law P.T.W."/>
            <person name="Wu Y.L."/>
            <person name="Cai Z.L."/>
            <person name="Qin H."/>
            <person name="Bao Y."/>
            <person name="Leung R.K.K."/>
            <person name="Ng P.K.S."/>
            <person name="Zou J."/>
            <person name="Zhong X.J."/>
            <person name="Ran P.X."/>
            <person name="Zhong N.S."/>
            <person name="Liu Z.G."/>
            <person name="Tsui S.K.W."/>
        </authorList>
    </citation>
    <scope>NUCLEOTIDE SEQUENCE</scope>
    <source>
        <strain evidence="2">Derf</strain>
        <tissue evidence="2">Whole organism</tissue>
    </source>
</reference>
<evidence type="ECO:0000313" key="3">
    <source>
        <dbReference type="Proteomes" id="UP000790347"/>
    </source>
</evidence>
<organism evidence="2 3">
    <name type="scientific">Dermatophagoides farinae</name>
    <name type="common">American house dust mite</name>
    <dbReference type="NCBI Taxonomy" id="6954"/>
    <lineage>
        <taxon>Eukaryota</taxon>
        <taxon>Metazoa</taxon>
        <taxon>Ecdysozoa</taxon>
        <taxon>Arthropoda</taxon>
        <taxon>Chelicerata</taxon>
        <taxon>Arachnida</taxon>
        <taxon>Acari</taxon>
        <taxon>Acariformes</taxon>
        <taxon>Sarcoptiformes</taxon>
        <taxon>Astigmata</taxon>
        <taxon>Psoroptidia</taxon>
        <taxon>Analgoidea</taxon>
        <taxon>Pyroglyphidae</taxon>
        <taxon>Dermatophagoidinae</taxon>
        <taxon>Dermatophagoides</taxon>
    </lineage>
</organism>
<proteinExistence type="predicted"/>